<dbReference type="AlphaFoldDB" id="A0AAD1SF57"/>
<name>A0AAD1SF57_PELCU</name>
<gene>
    <name evidence="2" type="ORF">PECUL_23A035716</name>
</gene>
<accession>A0AAD1SF57</accession>
<dbReference type="Proteomes" id="UP001295444">
    <property type="component" value="Chromosome 05"/>
</dbReference>
<evidence type="ECO:0000313" key="3">
    <source>
        <dbReference type="Proteomes" id="UP001295444"/>
    </source>
</evidence>
<organism evidence="2 3">
    <name type="scientific">Pelobates cultripes</name>
    <name type="common">Western spadefoot toad</name>
    <dbReference type="NCBI Taxonomy" id="61616"/>
    <lineage>
        <taxon>Eukaryota</taxon>
        <taxon>Metazoa</taxon>
        <taxon>Chordata</taxon>
        <taxon>Craniata</taxon>
        <taxon>Vertebrata</taxon>
        <taxon>Euteleostomi</taxon>
        <taxon>Amphibia</taxon>
        <taxon>Batrachia</taxon>
        <taxon>Anura</taxon>
        <taxon>Pelobatoidea</taxon>
        <taxon>Pelobatidae</taxon>
        <taxon>Pelobates</taxon>
    </lineage>
</organism>
<evidence type="ECO:0000313" key="2">
    <source>
        <dbReference type="EMBL" id="CAH2297141.1"/>
    </source>
</evidence>
<dbReference type="EMBL" id="OW240916">
    <property type="protein sequence ID" value="CAH2297141.1"/>
    <property type="molecule type" value="Genomic_DNA"/>
</dbReference>
<keyword evidence="3" id="KW-1185">Reference proteome</keyword>
<proteinExistence type="predicted"/>
<feature type="region of interest" description="Disordered" evidence="1">
    <location>
        <begin position="1"/>
        <end position="23"/>
    </location>
</feature>
<feature type="non-terminal residue" evidence="2">
    <location>
        <position position="85"/>
    </location>
</feature>
<reference evidence="2" key="1">
    <citation type="submission" date="2022-03" db="EMBL/GenBank/DDBJ databases">
        <authorList>
            <person name="Alioto T."/>
            <person name="Alioto T."/>
            <person name="Gomez Garrido J."/>
        </authorList>
    </citation>
    <scope>NUCLEOTIDE SEQUENCE</scope>
</reference>
<protein>
    <submittedName>
        <fullName evidence="2">Uncharacterized protein</fullName>
    </submittedName>
</protein>
<evidence type="ECO:0000256" key="1">
    <source>
        <dbReference type="SAM" id="MobiDB-lite"/>
    </source>
</evidence>
<sequence>MADRVSPRDQMSQLDAAPVASPDCPVSYTQMETLLTKLRVGTEQRFEHPNGVTIKNDVTKIDIRLNQVETIFDEQTNAHSDLESW</sequence>